<evidence type="ECO:0000256" key="10">
    <source>
        <dbReference type="PIRSR" id="PIRSR000196-2"/>
    </source>
</evidence>
<feature type="binding site" evidence="10">
    <location>
        <position position="159"/>
    </location>
    <ligand>
        <name>FAD</name>
        <dbReference type="ChEBI" id="CHEBI:57692"/>
    </ligand>
</feature>
<dbReference type="Gene3D" id="3.20.20.220">
    <property type="match status" value="1"/>
</dbReference>
<keyword evidence="6" id="KW-0560">Oxidoreductase</keyword>
<proteinExistence type="predicted"/>
<feature type="binding site" evidence="10">
    <location>
        <begin position="222"/>
        <end position="223"/>
    </location>
    <ligand>
        <name>FAD</name>
        <dbReference type="ChEBI" id="CHEBI:57692"/>
    </ligand>
</feature>
<keyword evidence="5 10" id="KW-0274">FAD</keyword>
<evidence type="ECO:0000256" key="1">
    <source>
        <dbReference type="ARBA" id="ARBA00004739"/>
    </source>
</evidence>
<dbReference type="PIRSF" id="PIRSF000196">
    <property type="entry name" value="Pro_dehydrog"/>
    <property type="match status" value="1"/>
</dbReference>
<protein>
    <recommendedName>
        <fullName evidence="2">proline dehydrogenase</fullName>
        <ecNumber evidence="2">1.5.5.2</ecNumber>
    </recommendedName>
</protein>
<keyword evidence="7" id="KW-0642">Proline metabolism</keyword>
<evidence type="ECO:0000256" key="6">
    <source>
        <dbReference type="ARBA" id="ARBA00023002"/>
    </source>
</evidence>
<comment type="catalytic activity">
    <reaction evidence="8">
        <text>L-proline + a quinone = (S)-1-pyrroline-5-carboxylate + a quinol + H(+)</text>
        <dbReference type="Rhea" id="RHEA:23784"/>
        <dbReference type="ChEBI" id="CHEBI:15378"/>
        <dbReference type="ChEBI" id="CHEBI:17388"/>
        <dbReference type="ChEBI" id="CHEBI:24646"/>
        <dbReference type="ChEBI" id="CHEBI:60039"/>
        <dbReference type="ChEBI" id="CHEBI:132124"/>
        <dbReference type="EC" id="1.5.5.2"/>
    </reaction>
</comment>
<feature type="domain" description="Proline dehydrogenase" evidence="11">
    <location>
        <begin position="44"/>
        <end position="293"/>
    </location>
</feature>
<dbReference type="InterPro" id="IPR008219">
    <property type="entry name" value="PRODH_bac_arc"/>
</dbReference>
<name>A0A0G1X1T8_9BACT</name>
<dbReference type="InterPro" id="IPR029041">
    <property type="entry name" value="FAD-linked_oxidoreductase-like"/>
</dbReference>
<accession>A0A0G1X1T8</accession>
<dbReference type="GO" id="GO:0000166">
    <property type="term" value="F:nucleotide binding"/>
    <property type="evidence" value="ECO:0007669"/>
    <property type="project" value="UniProtKB-KW"/>
</dbReference>
<comment type="caution">
    <text evidence="12">The sequence shown here is derived from an EMBL/GenBank/DDBJ whole genome shotgun (WGS) entry which is preliminary data.</text>
</comment>
<feature type="binding site" evidence="9">
    <location>
        <position position="285"/>
    </location>
    <ligand>
        <name>substrate</name>
    </ligand>
</feature>
<evidence type="ECO:0000256" key="9">
    <source>
        <dbReference type="PIRSR" id="PIRSR000196-1"/>
    </source>
</evidence>
<evidence type="ECO:0000313" key="12">
    <source>
        <dbReference type="EMBL" id="KKW25068.1"/>
    </source>
</evidence>
<dbReference type="Proteomes" id="UP000034273">
    <property type="component" value="Unassembled WGS sequence"/>
</dbReference>
<evidence type="ECO:0000313" key="13">
    <source>
        <dbReference type="Proteomes" id="UP000034273"/>
    </source>
</evidence>
<comment type="cofactor">
    <cofactor evidence="10">
        <name>FAD</name>
        <dbReference type="ChEBI" id="CHEBI:57692"/>
    </cofactor>
    <text evidence="10">Binds 1 FAD per subunit.</text>
</comment>
<dbReference type="InterPro" id="IPR015659">
    <property type="entry name" value="Proline_oxidase"/>
</dbReference>
<dbReference type="PATRIC" id="fig|1618671.3.peg.74"/>
<keyword evidence="3" id="KW-0285">Flavoprotein</keyword>
<dbReference type="EMBL" id="LCQW01000001">
    <property type="protein sequence ID" value="KKW25068.1"/>
    <property type="molecule type" value="Genomic_DNA"/>
</dbReference>
<dbReference type="UniPathway" id="UPA00261">
    <property type="reaction ID" value="UER00373"/>
</dbReference>
<dbReference type="PANTHER" id="PTHR13914">
    <property type="entry name" value="PROLINE OXIDASE"/>
    <property type="match status" value="1"/>
</dbReference>
<comment type="pathway">
    <text evidence="1">Amino-acid degradation; L-proline degradation into L-glutamate; L-glutamate from L-proline: step 1/2.</text>
</comment>
<feature type="binding site" evidence="10">
    <location>
        <position position="131"/>
    </location>
    <ligand>
        <name>FAD</name>
        <dbReference type="ChEBI" id="CHEBI:57692"/>
    </ligand>
</feature>
<dbReference type="GO" id="GO:0010133">
    <property type="term" value="P:L-proline catabolic process to L-glutamate"/>
    <property type="evidence" value="ECO:0007669"/>
    <property type="project" value="UniProtKB-UniPathway"/>
</dbReference>
<dbReference type="EC" id="1.5.5.2" evidence="2"/>
<dbReference type="PANTHER" id="PTHR13914:SF0">
    <property type="entry name" value="PROLINE DEHYDROGENASE 1, MITOCHONDRIAL"/>
    <property type="match status" value="1"/>
</dbReference>
<evidence type="ECO:0000256" key="8">
    <source>
        <dbReference type="ARBA" id="ARBA00048779"/>
    </source>
</evidence>
<feature type="binding site" evidence="9">
    <location>
        <position position="96"/>
    </location>
    <ligand>
        <name>substrate</name>
    </ligand>
</feature>
<evidence type="ECO:0000256" key="5">
    <source>
        <dbReference type="ARBA" id="ARBA00022827"/>
    </source>
</evidence>
<gene>
    <name evidence="12" type="ORF">UY67_C0001G0070</name>
</gene>
<dbReference type="STRING" id="1618671.UY67_C0001G0070"/>
<feature type="binding site" evidence="9">
    <location>
        <position position="284"/>
    </location>
    <ligand>
        <name>substrate</name>
    </ligand>
</feature>
<keyword evidence="4 10" id="KW-0547">Nucleotide-binding</keyword>
<dbReference type="GO" id="GO:0004657">
    <property type="term" value="F:proline dehydrogenase activity"/>
    <property type="evidence" value="ECO:0007669"/>
    <property type="project" value="UniProtKB-EC"/>
</dbReference>
<dbReference type="SUPFAM" id="SSF51730">
    <property type="entry name" value="FAD-linked oxidoreductase"/>
    <property type="match status" value="1"/>
</dbReference>
<dbReference type="InterPro" id="IPR002872">
    <property type="entry name" value="Proline_DH_dom"/>
</dbReference>
<organism evidence="12 13">
    <name type="scientific">Candidatus Kaiserbacteria bacterium GW2011_GWA2_52_12</name>
    <dbReference type="NCBI Taxonomy" id="1618671"/>
    <lineage>
        <taxon>Bacteria</taxon>
        <taxon>Candidatus Kaiseribacteriota</taxon>
    </lineage>
</organism>
<reference evidence="12 13" key="1">
    <citation type="journal article" date="2015" name="Nature">
        <title>rRNA introns, odd ribosomes, and small enigmatic genomes across a large radiation of phyla.</title>
        <authorList>
            <person name="Brown C.T."/>
            <person name="Hug L.A."/>
            <person name="Thomas B.C."/>
            <person name="Sharon I."/>
            <person name="Castelle C.J."/>
            <person name="Singh A."/>
            <person name="Wilkins M.J."/>
            <person name="Williams K.H."/>
            <person name="Banfield J.F."/>
        </authorList>
    </citation>
    <scope>NUCLEOTIDE SEQUENCE [LARGE SCALE GENOMIC DNA]</scope>
</reference>
<evidence type="ECO:0000259" key="11">
    <source>
        <dbReference type="Pfam" id="PF01619"/>
    </source>
</evidence>
<sequence>MLKAVLLQLAKSRRFARFVTGNSFARRCARRFIAGDMLHEAVAVVRELNSEGISATIDFLGEHVTSADGAQRVSYVCLDLVEAIANEKLDANVSVKLSQLGLDVDPKLCEGLLKNIVTRAELRNSFVRVDMEGSAYAEQTINIVERVREHSHAVGPVIQAYLYRSELNVVKLLHSRCPMRLCKGAYKEPSRIAYQRKKEVDANFVHLMQILLKSGIYHGIATHDKKIIDQCIEFSQMWCISKKEFEFQMLYGIRRDLQKDLVRRGYKVRVYVPFGNQWFPYFMRRLAERPANLWFFLRSALRA</sequence>
<feature type="binding site" evidence="10">
    <location>
        <begin position="183"/>
        <end position="185"/>
    </location>
    <ligand>
        <name>FAD</name>
        <dbReference type="ChEBI" id="CHEBI:57692"/>
    </ligand>
</feature>
<evidence type="ECO:0000256" key="4">
    <source>
        <dbReference type="ARBA" id="ARBA00022741"/>
    </source>
</evidence>
<dbReference type="Pfam" id="PF01619">
    <property type="entry name" value="Pro_dh"/>
    <property type="match status" value="1"/>
</dbReference>
<dbReference type="AlphaFoldDB" id="A0A0G1X1T8"/>
<evidence type="ECO:0000256" key="7">
    <source>
        <dbReference type="ARBA" id="ARBA00023062"/>
    </source>
</evidence>
<feature type="binding site" evidence="10">
    <location>
        <position position="197"/>
    </location>
    <ligand>
        <name>FAD</name>
        <dbReference type="ChEBI" id="CHEBI:57692"/>
    </ligand>
</feature>
<evidence type="ECO:0000256" key="2">
    <source>
        <dbReference type="ARBA" id="ARBA00012695"/>
    </source>
</evidence>
<evidence type="ECO:0000256" key="3">
    <source>
        <dbReference type="ARBA" id="ARBA00022630"/>
    </source>
</evidence>